<sequence>MALDRYAAPLAIVESEAESGDQRKCPYCRWNSHTLYRLDSWPADHAGCAYCVLEFLSSDEYLIYHDRDHSAAPTGPPTSEHATG</sequence>
<dbReference type="Proteomes" id="UP000236584">
    <property type="component" value="Plasmid unnamed2"/>
</dbReference>
<reference evidence="1 2" key="1">
    <citation type="submission" date="2018-01" db="EMBL/GenBank/DDBJ databases">
        <title>Complete genome sequence of Salinigranum rubrum GX10T, an extremely halophilic archaeon isolated from a marine solar saltern.</title>
        <authorList>
            <person name="Han S."/>
        </authorList>
    </citation>
    <scope>NUCLEOTIDE SEQUENCE [LARGE SCALE GENOMIC DNA]</scope>
    <source>
        <strain evidence="1 2">GX10</strain>
        <plasmid evidence="2">Plasmid unnamed2</plasmid>
    </source>
</reference>
<accession>A0A2I8VR53</accession>
<proteinExistence type="predicted"/>
<name>A0A2I8VR53_9EURY</name>
<dbReference type="RefSeq" id="WP_103428085.1">
    <property type="nucleotide sequence ID" value="NZ_CP026311.1"/>
</dbReference>
<keyword evidence="2" id="KW-1185">Reference proteome</keyword>
<dbReference type="KEGG" id="srub:C2R22_22955"/>
<keyword evidence="1" id="KW-0614">Plasmid</keyword>
<geneLocation type="plasmid" evidence="1">
    <name>unnamed2</name>
</geneLocation>
<evidence type="ECO:0000313" key="1">
    <source>
        <dbReference type="EMBL" id="AUV84403.1"/>
    </source>
</evidence>
<dbReference type="GeneID" id="35595017"/>
<dbReference type="EMBL" id="CP026311">
    <property type="protein sequence ID" value="AUV84403.1"/>
    <property type="molecule type" value="Genomic_DNA"/>
</dbReference>
<protein>
    <submittedName>
        <fullName evidence="1">Uncharacterized protein</fullName>
    </submittedName>
</protein>
<organism evidence="1 2">
    <name type="scientific">Salinigranum rubrum</name>
    <dbReference type="NCBI Taxonomy" id="755307"/>
    <lineage>
        <taxon>Archaea</taxon>
        <taxon>Methanobacteriati</taxon>
        <taxon>Methanobacteriota</taxon>
        <taxon>Stenosarchaea group</taxon>
        <taxon>Halobacteria</taxon>
        <taxon>Halobacteriales</taxon>
        <taxon>Haloferacaceae</taxon>
        <taxon>Salinigranum</taxon>
    </lineage>
</organism>
<evidence type="ECO:0000313" key="2">
    <source>
        <dbReference type="Proteomes" id="UP000236584"/>
    </source>
</evidence>
<gene>
    <name evidence="1" type="ORF">C2R22_22955</name>
</gene>
<dbReference type="AlphaFoldDB" id="A0A2I8VR53"/>